<keyword evidence="1" id="KW-0472">Membrane</keyword>
<dbReference type="AlphaFoldDB" id="A0A2N5MB90"/>
<accession>A0A2N5MB90</accession>
<dbReference type="InterPro" id="IPR025698">
    <property type="entry name" value="2TM_dom"/>
</dbReference>
<feature type="transmembrane region" description="Helical" evidence="1">
    <location>
        <begin position="33"/>
        <end position="52"/>
    </location>
</feature>
<keyword evidence="1" id="KW-1133">Transmembrane helix</keyword>
<keyword evidence="4" id="KW-1185">Reference proteome</keyword>
<dbReference type="Pfam" id="PF13239">
    <property type="entry name" value="2TM"/>
    <property type="match status" value="1"/>
</dbReference>
<comment type="caution">
    <text evidence="3">The sequence shown here is derived from an EMBL/GenBank/DDBJ whole genome shotgun (WGS) entry which is preliminary data.</text>
</comment>
<evidence type="ECO:0000313" key="4">
    <source>
        <dbReference type="Proteomes" id="UP000234748"/>
    </source>
</evidence>
<proteinExistence type="predicted"/>
<reference evidence="3 4" key="1">
    <citation type="submission" date="2017-11" db="EMBL/GenBank/DDBJ databases">
        <title>Comparitive Functional Genomics of Dry Heat Resistant strains isolated from the Viking Spacecraft.</title>
        <authorList>
            <person name="Seuylemezian A."/>
            <person name="Cooper K."/>
            <person name="Vaishampayan P."/>
        </authorList>
    </citation>
    <scope>NUCLEOTIDE SEQUENCE [LARGE SCALE GENOMIC DNA]</scope>
    <source>
        <strain evidence="3 4">V1-29</strain>
    </source>
</reference>
<evidence type="ECO:0000256" key="1">
    <source>
        <dbReference type="SAM" id="Phobius"/>
    </source>
</evidence>
<sequence length="182" mass="20583">MGWLIMACEVGFWVLVITGLISRYLFQKKQLGAFFLLCTPVIDLLLLAAVVIDLRNGSSATFFHGVAAYYIGMTIAFGKGMVDWADRQFAYRFSNGSTPAKRSVYGAEHARRERRGWLRHLFGWVIGNAILLAIILITGDASRTKELLYVMQLWAIILAVDFVWSFSYTLFPKKNNTISKSE</sequence>
<evidence type="ECO:0000313" key="3">
    <source>
        <dbReference type="EMBL" id="PLT31628.1"/>
    </source>
</evidence>
<protein>
    <recommendedName>
        <fullName evidence="2">2TM domain-containing protein</fullName>
    </recommendedName>
</protein>
<evidence type="ECO:0000259" key="2">
    <source>
        <dbReference type="Pfam" id="PF13239"/>
    </source>
</evidence>
<name>A0A2N5MB90_9BACI</name>
<organism evidence="3 4">
    <name type="scientific">Peribacillus deserti</name>
    <dbReference type="NCBI Taxonomy" id="673318"/>
    <lineage>
        <taxon>Bacteria</taxon>
        <taxon>Bacillati</taxon>
        <taxon>Bacillota</taxon>
        <taxon>Bacilli</taxon>
        <taxon>Bacillales</taxon>
        <taxon>Bacillaceae</taxon>
        <taxon>Peribacillus</taxon>
    </lineage>
</organism>
<feature type="transmembrane region" description="Helical" evidence="1">
    <location>
        <begin position="121"/>
        <end position="139"/>
    </location>
</feature>
<dbReference type="EMBL" id="PGUY01000003">
    <property type="protein sequence ID" value="PLT31628.1"/>
    <property type="molecule type" value="Genomic_DNA"/>
</dbReference>
<dbReference type="RefSeq" id="WP_101639987.1">
    <property type="nucleotide sequence ID" value="NZ_PGUY01000003.1"/>
</dbReference>
<feature type="domain" description="2TM" evidence="2">
    <location>
        <begin position="108"/>
        <end position="174"/>
    </location>
</feature>
<gene>
    <name evidence="3" type="ORF">CUU66_01870</name>
</gene>
<feature type="transmembrane region" description="Helical" evidence="1">
    <location>
        <begin position="151"/>
        <end position="171"/>
    </location>
</feature>
<keyword evidence="1" id="KW-0812">Transmembrane</keyword>
<feature type="transmembrane region" description="Helical" evidence="1">
    <location>
        <begin position="58"/>
        <end position="78"/>
    </location>
</feature>
<feature type="transmembrane region" description="Helical" evidence="1">
    <location>
        <begin position="6"/>
        <end position="26"/>
    </location>
</feature>
<dbReference type="OrthoDB" id="2082317at2"/>
<dbReference type="Proteomes" id="UP000234748">
    <property type="component" value="Unassembled WGS sequence"/>
</dbReference>